<comment type="caution">
    <text evidence="2">The sequence shown here is derived from an EMBL/GenBank/DDBJ whole genome shotgun (WGS) entry which is preliminary data.</text>
</comment>
<protein>
    <submittedName>
        <fullName evidence="2">Helix-turn-helix domain-containing protein</fullName>
    </submittedName>
</protein>
<organism evidence="2 3">
    <name type="scientific">Actinomadura fibrosa</name>
    <dbReference type="NCBI Taxonomy" id="111802"/>
    <lineage>
        <taxon>Bacteria</taxon>
        <taxon>Bacillati</taxon>
        <taxon>Actinomycetota</taxon>
        <taxon>Actinomycetes</taxon>
        <taxon>Streptosporangiales</taxon>
        <taxon>Thermomonosporaceae</taxon>
        <taxon>Actinomadura</taxon>
    </lineage>
</organism>
<dbReference type="InterPro" id="IPR001387">
    <property type="entry name" value="Cro/C1-type_HTH"/>
</dbReference>
<sequence>MVPTATSLRIGARVRAERKSRGLVVLDLAEQMKEAAPERVRRRLPSSRDLERTIRAHESGKRGIGPRYRILYARTFGIDEDELFPEFVPPPPTVEGEDPATARTGAHTPDEGDEMRRRAAIQFLAALSAGVAVPPGTLETVLSGIDDAIGRPVDLAEWEAIVHEYGHLLLTRPVGSLVDGLTSDIVAVGQLLKRHEATDDVPGLLRVSAGLSGLLAIGLGDIGRHHEARIARRTAQRAADACGDRDLQVWVRGRAAQDVLWAGRPNHVVITLADDAIEIADGTPSSGLARAHSARAFVAADQGDAAGAEEALNAMKRTFDQIPDGGTDQSALMFRETQLRWAEGYAHTRTGDRRAEAALEQALAIYPPSVAGATLNLHIIQAARLVKERDIDAGLHHAITTLQAYHRPLSVAANKLVNQVLHALPEQARSLPAAREFRELASSRTALA</sequence>
<evidence type="ECO:0000313" key="3">
    <source>
        <dbReference type="Proteomes" id="UP001597063"/>
    </source>
</evidence>
<gene>
    <name evidence="2" type="ORF">ACFQZM_01035</name>
</gene>
<reference evidence="3" key="1">
    <citation type="journal article" date="2019" name="Int. J. Syst. Evol. Microbiol.">
        <title>The Global Catalogue of Microorganisms (GCM) 10K type strain sequencing project: providing services to taxonomists for standard genome sequencing and annotation.</title>
        <authorList>
            <consortium name="The Broad Institute Genomics Platform"/>
            <consortium name="The Broad Institute Genome Sequencing Center for Infectious Disease"/>
            <person name="Wu L."/>
            <person name="Ma J."/>
        </authorList>
    </citation>
    <scope>NUCLEOTIDE SEQUENCE [LARGE SCALE GENOMIC DNA]</scope>
    <source>
        <strain evidence="3">JCM 9371</strain>
    </source>
</reference>
<proteinExistence type="predicted"/>
<dbReference type="RefSeq" id="WP_242619171.1">
    <property type="nucleotide sequence ID" value="NZ_CAACUY010000037.1"/>
</dbReference>
<evidence type="ECO:0000256" key="1">
    <source>
        <dbReference type="SAM" id="MobiDB-lite"/>
    </source>
</evidence>
<evidence type="ECO:0000313" key="2">
    <source>
        <dbReference type="EMBL" id="MFD0683064.1"/>
    </source>
</evidence>
<dbReference type="EMBL" id="JBHTGP010000001">
    <property type="protein sequence ID" value="MFD0683064.1"/>
    <property type="molecule type" value="Genomic_DNA"/>
</dbReference>
<accession>A0ABW2X9G1</accession>
<keyword evidence="3" id="KW-1185">Reference proteome</keyword>
<feature type="region of interest" description="Disordered" evidence="1">
    <location>
        <begin position="92"/>
        <end position="113"/>
    </location>
</feature>
<dbReference type="CDD" id="cd00093">
    <property type="entry name" value="HTH_XRE"/>
    <property type="match status" value="1"/>
</dbReference>
<name>A0ABW2X9G1_9ACTN</name>
<dbReference type="Proteomes" id="UP001597063">
    <property type="component" value="Unassembled WGS sequence"/>
</dbReference>